<dbReference type="Pfam" id="PF02108">
    <property type="entry name" value="FliH"/>
    <property type="match status" value="1"/>
</dbReference>
<keyword evidence="10" id="KW-0969">Cilium</keyword>
<evidence type="ECO:0000256" key="3">
    <source>
        <dbReference type="ARBA" id="ARBA00022448"/>
    </source>
</evidence>
<dbReference type="PANTHER" id="PTHR34982">
    <property type="entry name" value="YOP PROTEINS TRANSLOCATION PROTEIN L"/>
    <property type="match status" value="1"/>
</dbReference>
<comment type="similarity">
    <text evidence="2">Belongs to the FliH family.</text>
</comment>
<dbReference type="GO" id="GO:0044781">
    <property type="term" value="P:bacterial-type flagellum organization"/>
    <property type="evidence" value="ECO:0007669"/>
    <property type="project" value="UniProtKB-KW"/>
</dbReference>
<name>A0A917XRG1_9BACI</name>
<organism evidence="10 11">
    <name type="scientific">Oceanobacillus indicireducens</name>
    <dbReference type="NCBI Taxonomy" id="1004261"/>
    <lineage>
        <taxon>Bacteria</taxon>
        <taxon>Bacillati</taxon>
        <taxon>Bacillota</taxon>
        <taxon>Bacilli</taxon>
        <taxon>Bacillales</taxon>
        <taxon>Bacillaceae</taxon>
        <taxon>Oceanobacillus</taxon>
    </lineage>
</organism>
<accession>A0A917XRG1</accession>
<evidence type="ECO:0000256" key="8">
    <source>
        <dbReference type="SAM" id="Coils"/>
    </source>
</evidence>
<keyword evidence="10" id="KW-0966">Cell projection</keyword>
<feature type="domain" description="Flagellar assembly protein FliH/Type III secretion system HrpE" evidence="9">
    <location>
        <begin position="111"/>
        <end position="236"/>
    </location>
</feature>
<protein>
    <recommendedName>
        <fullName evidence="7">Flagellar assembly protein FliH</fullName>
    </recommendedName>
</protein>
<dbReference type="EMBL" id="BMOS01000001">
    <property type="protein sequence ID" value="GGN49727.1"/>
    <property type="molecule type" value="Genomic_DNA"/>
</dbReference>
<sequence>MSRAMESNELPKREIKVKPIEYVRKQSSEKESEEAIENVLANLQQAEEELEQIEQRKATMLAEVQTEINKARENWEEEKAVLMEAAKKAGYEAGFQAGKKASIEQYESLLAEANNIVDLVKVDYQKTLEQTEDAITDIAIHTAEKILGEKLNESPEKFLEIVRLALKEINDQSIVSIYLHPNNYETVLAQKTELTRMLEKDTKLSLYIDEELPENSCIIEHPFGQIDASIDTQLEAIRNALKELVMEHE</sequence>
<reference evidence="10" key="1">
    <citation type="journal article" date="2014" name="Int. J. Syst. Evol. Microbiol.">
        <title>Complete genome sequence of Corynebacterium casei LMG S-19264T (=DSM 44701T), isolated from a smear-ripened cheese.</title>
        <authorList>
            <consortium name="US DOE Joint Genome Institute (JGI-PGF)"/>
            <person name="Walter F."/>
            <person name="Albersmeier A."/>
            <person name="Kalinowski J."/>
            <person name="Ruckert C."/>
        </authorList>
    </citation>
    <scope>NUCLEOTIDE SEQUENCE</scope>
    <source>
        <strain evidence="10">JCM 17251</strain>
    </source>
</reference>
<dbReference type="GO" id="GO:0005829">
    <property type="term" value="C:cytosol"/>
    <property type="evidence" value="ECO:0007669"/>
    <property type="project" value="TreeGrafter"/>
</dbReference>
<reference evidence="10" key="2">
    <citation type="submission" date="2020-09" db="EMBL/GenBank/DDBJ databases">
        <authorList>
            <person name="Sun Q."/>
            <person name="Ohkuma M."/>
        </authorList>
    </citation>
    <scope>NUCLEOTIDE SEQUENCE</scope>
    <source>
        <strain evidence="10">JCM 17251</strain>
    </source>
</reference>
<dbReference type="AlphaFoldDB" id="A0A917XRG1"/>
<proteinExistence type="inferred from homology"/>
<dbReference type="InterPro" id="IPR051472">
    <property type="entry name" value="T3SS_Stator/FliH"/>
</dbReference>
<keyword evidence="6" id="KW-1006">Bacterial flagellum protein export</keyword>
<evidence type="ECO:0000256" key="1">
    <source>
        <dbReference type="ARBA" id="ARBA00003041"/>
    </source>
</evidence>
<keyword evidence="8" id="KW-0175">Coiled coil</keyword>
<keyword evidence="4" id="KW-1005">Bacterial flagellum biogenesis</keyword>
<dbReference type="InterPro" id="IPR018035">
    <property type="entry name" value="Flagellar_FliH/T3SS_HrpE"/>
</dbReference>
<keyword evidence="10" id="KW-0282">Flagellum</keyword>
<dbReference type="Proteomes" id="UP000624041">
    <property type="component" value="Unassembled WGS sequence"/>
</dbReference>
<dbReference type="PANTHER" id="PTHR34982:SF1">
    <property type="entry name" value="FLAGELLAR ASSEMBLY PROTEIN FLIH"/>
    <property type="match status" value="1"/>
</dbReference>
<dbReference type="GO" id="GO:0015031">
    <property type="term" value="P:protein transport"/>
    <property type="evidence" value="ECO:0007669"/>
    <property type="project" value="UniProtKB-KW"/>
</dbReference>
<feature type="coiled-coil region" evidence="8">
    <location>
        <begin position="29"/>
        <end position="81"/>
    </location>
</feature>
<dbReference type="InterPro" id="IPR022524">
    <property type="entry name" value="FliH_Bacilli"/>
</dbReference>
<evidence type="ECO:0000259" key="9">
    <source>
        <dbReference type="Pfam" id="PF02108"/>
    </source>
</evidence>
<evidence type="ECO:0000256" key="2">
    <source>
        <dbReference type="ARBA" id="ARBA00006602"/>
    </source>
</evidence>
<keyword evidence="5" id="KW-0653">Protein transport</keyword>
<dbReference type="NCBIfam" id="TIGR03825">
    <property type="entry name" value="FliH_bacil"/>
    <property type="match status" value="1"/>
</dbReference>
<comment type="caution">
    <text evidence="10">The sequence shown here is derived from an EMBL/GenBank/DDBJ whole genome shotgun (WGS) entry which is preliminary data.</text>
</comment>
<evidence type="ECO:0000256" key="4">
    <source>
        <dbReference type="ARBA" id="ARBA00022795"/>
    </source>
</evidence>
<evidence type="ECO:0000313" key="11">
    <source>
        <dbReference type="Proteomes" id="UP000624041"/>
    </source>
</evidence>
<comment type="function">
    <text evidence="1">Needed for flagellar regrowth and assembly.</text>
</comment>
<evidence type="ECO:0000256" key="7">
    <source>
        <dbReference type="NCBIfam" id="TIGR03825"/>
    </source>
</evidence>
<evidence type="ECO:0000256" key="5">
    <source>
        <dbReference type="ARBA" id="ARBA00022927"/>
    </source>
</evidence>
<evidence type="ECO:0000256" key="6">
    <source>
        <dbReference type="ARBA" id="ARBA00023225"/>
    </source>
</evidence>
<keyword evidence="11" id="KW-1185">Reference proteome</keyword>
<dbReference type="RefSeq" id="WP_229782519.1">
    <property type="nucleotide sequence ID" value="NZ_BMOS01000001.1"/>
</dbReference>
<evidence type="ECO:0000313" key="10">
    <source>
        <dbReference type="EMBL" id="GGN49727.1"/>
    </source>
</evidence>
<gene>
    <name evidence="10" type="primary">fliH</name>
    <name evidence="10" type="ORF">GCM10007971_02610</name>
</gene>
<keyword evidence="3" id="KW-0813">Transport</keyword>